<accession>A0AAJ1ICV4</accession>
<dbReference type="Pfam" id="PF12724">
    <property type="entry name" value="Flavodoxin_5"/>
    <property type="match status" value="1"/>
</dbReference>
<gene>
    <name evidence="2" type="ORF">PQJ61_09375</name>
</gene>
<evidence type="ECO:0000313" key="2">
    <source>
        <dbReference type="EMBL" id="MDC7226960.1"/>
    </source>
</evidence>
<dbReference type="Proteomes" id="UP001221217">
    <property type="component" value="Unassembled WGS sequence"/>
</dbReference>
<evidence type="ECO:0000259" key="1">
    <source>
        <dbReference type="Pfam" id="PF12724"/>
    </source>
</evidence>
<dbReference type="SUPFAM" id="SSF52218">
    <property type="entry name" value="Flavoproteins"/>
    <property type="match status" value="1"/>
</dbReference>
<name>A0AAJ1ICV4_9SPIO</name>
<reference evidence="2 3" key="1">
    <citation type="submission" date="2022-12" db="EMBL/GenBank/DDBJ databases">
        <title>Metagenome assembled genome from gulf of manar.</title>
        <authorList>
            <person name="Kohli P."/>
            <person name="Pk S."/>
            <person name="Venkata Ramana C."/>
            <person name="Sasikala C."/>
        </authorList>
    </citation>
    <scope>NUCLEOTIDE SEQUENCE [LARGE SCALE GENOMIC DNA]</scope>
    <source>
        <strain evidence="2">JB008</strain>
    </source>
</reference>
<evidence type="ECO:0000313" key="3">
    <source>
        <dbReference type="Proteomes" id="UP001221217"/>
    </source>
</evidence>
<dbReference type="Gene3D" id="3.40.50.360">
    <property type="match status" value="1"/>
</dbReference>
<dbReference type="InterPro" id="IPR029039">
    <property type="entry name" value="Flavoprotein-like_sf"/>
</dbReference>
<dbReference type="EMBL" id="JAQQAL010000021">
    <property type="protein sequence ID" value="MDC7226960.1"/>
    <property type="molecule type" value="Genomic_DNA"/>
</dbReference>
<dbReference type="InterPro" id="IPR026816">
    <property type="entry name" value="Flavodoxin_dom"/>
</dbReference>
<comment type="caution">
    <text evidence="2">The sequence shown here is derived from an EMBL/GenBank/DDBJ whole genome shotgun (WGS) entry which is preliminary data.</text>
</comment>
<feature type="domain" description="Flavodoxin" evidence="1">
    <location>
        <begin position="11"/>
        <end position="69"/>
    </location>
</feature>
<sequence length="145" mass="16784">MSVLLVSPKNKGNTYDVLSYVERNSDADLVVIDQDEKCNLKDYETIVIGSGVYGNNLHKNLREWLVQINGASFHEEVKIYSFITWIGRGKSDKTTLAKIKNLVEDKNLKLEENYKTCFGRMLNIRRRHPNEDDYKDILSWVKSIA</sequence>
<organism evidence="2 3">
    <name type="scientific">Candidatus Thalassospirochaeta sargassi</name>
    <dbReference type="NCBI Taxonomy" id="3119039"/>
    <lineage>
        <taxon>Bacteria</taxon>
        <taxon>Pseudomonadati</taxon>
        <taxon>Spirochaetota</taxon>
        <taxon>Spirochaetia</taxon>
        <taxon>Spirochaetales</taxon>
        <taxon>Spirochaetaceae</taxon>
        <taxon>Candidatus Thalassospirochaeta</taxon>
    </lineage>
</organism>
<dbReference type="AlphaFoldDB" id="A0AAJ1ICV4"/>
<protein>
    <submittedName>
        <fullName evidence="2">Flavodoxin domain-containing protein</fullName>
    </submittedName>
</protein>
<proteinExistence type="predicted"/>